<dbReference type="EC" id="2.3.-.-" evidence="3"/>
<feature type="transmembrane region" description="Helical" evidence="1">
    <location>
        <begin position="49"/>
        <end position="75"/>
    </location>
</feature>
<dbReference type="InterPro" id="IPR050879">
    <property type="entry name" value="Acyltransferase_3"/>
</dbReference>
<feature type="transmembrane region" description="Helical" evidence="1">
    <location>
        <begin position="108"/>
        <end position="126"/>
    </location>
</feature>
<name>A0ABW5MGH8_9SPHI</name>
<feature type="transmembrane region" description="Helical" evidence="1">
    <location>
        <begin position="340"/>
        <end position="360"/>
    </location>
</feature>
<keyword evidence="1" id="KW-1133">Transmembrane helix</keyword>
<sequence>MRTNTLFLDGLRGFAALYVLLCHARMFLWEGYSKGFLLHKNEYSIVNKIFVYLFTAVRFGHEMVLLFFVLSGFLIHLKYAKNIVNYGNEEFNWPCYLKRRLKRIYPPFLFSILLTYCLDHIGRSYFPIPYYKVDPNDFSIGNAYDIKTLLGNLVFLMQAYVDPWGSNTPTWSLKFEWWFYMLYPFILLVNRKSVLYSFGLVAALFLFSFIRPPWMPELFKQIFGAIICWWLGAVLADVYSKRIRISFDALSLFSLLLPFLAVYNVRSPQVHDLLWSVGFMGLISSLFYLKSKGISTNLLDKMKFLGDFSYTLYIIHFPILILLSGVLLKYTKGQYPQHLYYVFIGSLLCILISHLLHFIVEKPFVQKKSNAT</sequence>
<organism evidence="3 4">
    <name type="scientific">Pedobacter vanadiisoli</name>
    <dbReference type="NCBI Taxonomy" id="1761975"/>
    <lineage>
        <taxon>Bacteria</taxon>
        <taxon>Pseudomonadati</taxon>
        <taxon>Bacteroidota</taxon>
        <taxon>Sphingobacteriia</taxon>
        <taxon>Sphingobacteriales</taxon>
        <taxon>Sphingobacteriaceae</taxon>
        <taxon>Pedobacter</taxon>
    </lineage>
</organism>
<dbReference type="Proteomes" id="UP001597461">
    <property type="component" value="Unassembled WGS sequence"/>
</dbReference>
<dbReference type="GO" id="GO:0016746">
    <property type="term" value="F:acyltransferase activity"/>
    <property type="evidence" value="ECO:0007669"/>
    <property type="project" value="UniProtKB-KW"/>
</dbReference>
<evidence type="ECO:0000256" key="1">
    <source>
        <dbReference type="SAM" id="Phobius"/>
    </source>
</evidence>
<feature type="transmembrane region" description="Helical" evidence="1">
    <location>
        <begin position="247"/>
        <end position="266"/>
    </location>
</feature>
<dbReference type="RefSeq" id="WP_379076876.1">
    <property type="nucleotide sequence ID" value="NZ_JBHULL010000007.1"/>
</dbReference>
<keyword evidence="1" id="KW-0472">Membrane</keyword>
<reference evidence="4" key="1">
    <citation type="journal article" date="2019" name="Int. J. Syst. Evol. Microbiol.">
        <title>The Global Catalogue of Microorganisms (GCM) 10K type strain sequencing project: providing services to taxonomists for standard genome sequencing and annotation.</title>
        <authorList>
            <consortium name="The Broad Institute Genomics Platform"/>
            <consortium name="The Broad Institute Genome Sequencing Center for Infectious Disease"/>
            <person name="Wu L."/>
            <person name="Ma J."/>
        </authorList>
    </citation>
    <scope>NUCLEOTIDE SEQUENCE [LARGE SCALE GENOMIC DNA]</scope>
    <source>
        <strain evidence="4">KCTC 42866</strain>
    </source>
</reference>
<feature type="transmembrane region" description="Helical" evidence="1">
    <location>
        <begin position="272"/>
        <end position="289"/>
    </location>
</feature>
<keyword evidence="3" id="KW-0012">Acyltransferase</keyword>
<feature type="transmembrane region" description="Helical" evidence="1">
    <location>
        <begin position="12"/>
        <end position="29"/>
    </location>
</feature>
<feature type="transmembrane region" description="Helical" evidence="1">
    <location>
        <begin position="310"/>
        <end position="328"/>
    </location>
</feature>
<feature type="domain" description="Acyltransferase 3" evidence="2">
    <location>
        <begin position="7"/>
        <end position="353"/>
    </location>
</feature>
<dbReference type="PANTHER" id="PTHR23028">
    <property type="entry name" value="ACETYLTRANSFERASE"/>
    <property type="match status" value="1"/>
</dbReference>
<evidence type="ECO:0000313" key="3">
    <source>
        <dbReference type="EMBL" id="MFD2582254.1"/>
    </source>
</evidence>
<comment type="caution">
    <text evidence="3">The sequence shown here is derived from an EMBL/GenBank/DDBJ whole genome shotgun (WGS) entry which is preliminary data.</text>
</comment>
<evidence type="ECO:0000313" key="4">
    <source>
        <dbReference type="Proteomes" id="UP001597461"/>
    </source>
</evidence>
<gene>
    <name evidence="3" type="ORF">ACFSR6_07130</name>
</gene>
<dbReference type="InterPro" id="IPR002656">
    <property type="entry name" value="Acyl_transf_3_dom"/>
</dbReference>
<keyword evidence="1" id="KW-0812">Transmembrane</keyword>
<keyword evidence="4" id="KW-1185">Reference proteome</keyword>
<evidence type="ECO:0000259" key="2">
    <source>
        <dbReference type="Pfam" id="PF01757"/>
    </source>
</evidence>
<dbReference type="Pfam" id="PF01757">
    <property type="entry name" value="Acyl_transf_3"/>
    <property type="match status" value="1"/>
</dbReference>
<protein>
    <submittedName>
        <fullName evidence="3">Acyltransferase family protein</fullName>
        <ecNumber evidence="3">2.3.-.-</ecNumber>
    </submittedName>
</protein>
<dbReference type="EMBL" id="JBHULL010000007">
    <property type="protein sequence ID" value="MFD2582254.1"/>
    <property type="molecule type" value="Genomic_DNA"/>
</dbReference>
<feature type="transmembrane region" description="Helical" evidence="1">
    <location>
        <begin position="222"/>
        <end position="240"/>
    </location>
</feature>
<feature type="transmembrane region" description="Helical" evidence="1">
    <location>
        <begin position="194"/>
        <end position="210"/>
    </location>
</feature>
<accession>A0ABW5MGH8</accession>
<keyword evidence="3" id="KW-0808">Transferase</keyword>
<proteinExistence type="predicted"/>